<dbReference type="InterPro" id="IPR011044">
    <property type="entry name" value="Quino_amine_DH_bsu"/>
</dbReference>
<comment type="caution">
    <text evidence="3">The sequence shown here is derived from an EMBL/GenBank/DDBJ whole genome shotgun (WGS) entry which is preliminary data.</text>
</comment>
<keyword evidence="4" id="KW-1185">Reference proteome</keyword>
<accession>A0ABQ3Z6G4</accession>
<proteinExistence type="predicted"/>
<feature type="domain" description="Novel STAND NTPase 1" evidence="2">
    <location>
        <begin position="216"/>
        <end position="569"/>
    </location>
</feature>
<evidence type="ECO:0000313" key="3">
    <source>
        <dbReference type="EMBL" id="GIE05144.1"/>
    </source>
</evidence>
<dbReference type="InterPro" id="IPR001680">
    <property type="entry name" value="WD40_rpt"/>
</dbReference>
<dbReference type="SUPFAM" id="SSF50998">
    <property type="entry name" value="Quinoprotein alcohol dehydrogenase-like"/>
    <property type="match status" value="1"/>
</dbReference>
<dbReference type="InterPro" id="IPR027417">
    <property type="entry name" value="P-loop_NTPase"/>
</dbReference>
<dbReference type="PANTHER" id="PTHR19879">
    <property type="entry name" value="TRANSCRIPTION INITIATION FACTOR TFIID"/>
    <property type="match status" value="1"/>
</dbReference>
<feature type="repeat" description="WD" evidence="1">
    <location>
        <begin position="1274"/>
        <end position="1315"/>
    </location>
</feature>
<evidence type="ECO:0000256" key="1">
    <source>
        <dbReference type="PROSITE-ProRule" id="PRU00221"/>
    </source>
</evidence>
<dbReference type="Pfam" id="PF00400">
    <property type="entry name" value="WD40"/>
    <property type="match status" value="3"/>
</dbReference>
<evidence type="ECO:0000259" key="2">
    <source>
        <dbReference type="Pfam" id="PF20703"/>
    </source>
</evidence>
<dbReference type="PROSITE" id="PS50294">
    <property type="entry name" value="WD_REPEATS_REGION"/>
    <property type="match status" value="1"/>
</dbReference>
<dbReference type="InterPro" id="IPR049052">
    <property type="entry name" value="nSTAND1"/>
</dbReference>
<dbReference type="RefSeq" id="WP_203732539.1">
    <property type="nucleotide sequence ID" value="NZ_BAAATX010000012.1"/>
</dbReference>
<name>A0ABQ3Z6G4_9ACTN</name>
<dbReference type="SUPFAM" id="SSF50969">
    <property type="entry name" value="YVTN repeat-like/Quinoprotein amine dehydrogenase"/>
    <property type="match status" value="1"/>
</dbReference>
<dbReference type="PANTHER" id="PTHR19879:SF9">
    <property type="entry name" value="TRANSCRIPTION INITIATION FACTOR TFIID SUBUNIT 5"/>
    <property type="match status" value="1"/>
</dbReference>
<dbReference type="Gene3D" id="2.130.10.10">
    <property type="entry name" value="YVTN repeat-like/Quinoprotein amine dehydrogenase"/>
    <property type="match status" value="4"/>
</dbReference>
<dbReference type="Pfam" id="PF20703">
    <property type="entry name" value="nSTAND1"/>
    <property type="match status" value="1"/>
</dbReference>
<organism evidence="3 4">
    <name type="scientific">Paractinoplanes durhamensis</name>
    <dbReference type="NCBI Taxonomy" id="113563"/>
    <lineage>
        <taxon>Bacteria</taxon>
        <taxon>Bacillati</taxon>
        <taxon>Actinomycetota</taxon>
        <taxon>Actinomycetes</taxon>
        <taxon>Micromonosporales</taxon>
        <taxon>Micromonosporaceae</taxon>
        <taxon>Paractinoplanes</taxon>
    </lineage>
</organism>
<dbReference type="InterPro" id="IPR011047">
    <property type="entry name" value="Quinoprotein_ADH-like_sf"/>
</dbReference>
<sequence length="1336" mass="142191">MKITATPVEKSRAAIRSWARTVGSGLRRAGPYSIVAFLAASAVAPVAGAALGASTEYAAALGQLGGMGSNYLSDALASAAGRLGDRSVVSQEEWREAVAGELLARLEAGDVALREEVAGLLTAIDAVDVALRAADEQGRAELAAAFGSLDVLAREASRSLAQIGHQLAEQAREQRLQTDMLRQSLVVTARIQQDLTDRQAGVRVTAVPPADMDVSPYPGLASFDALEARFFRGRETLVDELLGRLSEQLVGGPPLVVVGVSGVGKSSLLRAGVWPAVANNGLGKEVAGWPWLVMTPGANPLAEYTGRVGALETDRFVILVDQFEEIFTQCTDPAERAAFVEALAASRPALLIVAVRADFYPQCTELAPMVPMLGAGQVVVGPLGGEDLRRAIREPATEAGLAIEPGLEELLLTDLGAPDYPPGALPLLGHALRATWERREGATMTVNGYRRTGSIRRAVAETAERIYLDLNDAARTAMRAALLSLVTVVDDRPVRRRSTPLETDAVVLRPMIEARLVTTGEGTVEISHEALLTGWPRLAGWLVEAREEILLRQWLAQAAAEWSATGEDPDALYRGARLAAAREWAADHGEVSPLQRRFLAASEVAAQAQELAQQRSNRRLRQLVAGLAAALVLVGVGGLVVWRQRVQADLERRYATSRQYAAQSRAEFLAEPDRSVRDALRAWQAADTAEARGALLFAQHAVVSGQLGSEPGAVAVAVSPDARLVAVGFADGRVQLWDSVTQRQVGRELRHPAEERLLLSLSFSPDGRYLAGGAAAVDGVAIWDVPGGSLRRRLPGIGAVAWLPDASAVVASRSDVTPAGSVAAWDPATGHVLGSIRTGVPGAVRLAVSQDGKYLAVVGTDNAEVVRRADGRRLATLGSTVRSVGFAADGTLFGGATNEPVRAWRAATGWRPETLDDSEFGELGAVVAVTRDGTAIVGGNEPGEILALTLGGPRQPVRGFSSVPSDLALSPDDRLLAITSASAPPQLIRLGTDQLPHPQIIGYLAFDATGQQLATGSADPVIRIWDPRTSSLRDTITVPGDGGPLGLAYAPDGSLAATFADGRILIYDPVHRLRGTLRIDPTLYPGDVRFSPDGSLLTVVTNFRNPDVKYSAQEEQERDDPDVQVWDARTLRPRASLKLPEHVSIAEEFTPDGRYLLVASNHSPADHSQPQDAAIWRYRLPELTLVDRRDLPGSPVNEIAVSPDSAFVALARGKKAPVLRVDGLNPVRTIGEHPVPLSRVAWSPDSRTVATATDNDNDIVRLWQADTGNLIAEVRANSNQNGQLEFSPDSGTLAAGANDWTVTLWHLDPDQAVRRLCDMLIPASRYGGQSLPGSCP</sequence>
<keyword evidence="1" id="KW-0853">WD repeat</keyword>
<evidence type="ECO:0000313" key="4">
    <source>
        <dbReference type="Proteomes" id="UP000637628"/>
    </source>
</evidence>
<dbReference type="SUPFAM" id="SSF52540">
    <property type="entry name" value="P-loop containing nucleoside triphosphate hydrolases"/>
    <property type="match status" value="1"/>
</dbReference>
<feature type="repeat" description="WD" evidence="1">
    <location>
        <begin position="994"/>
        <end position="1035"/>
    </location>
</feature>
<dbReference type="SMART" id="SM00320">
    <property type="entry name" value="WD40"/>
    <property type="match status" value="8"/>
</dbReference>
<reference evidence="3 4" key="1">
    <citation type="submission" date="2021-01" db="EMBL/GenBank/DDBJ databases">
        <title>Whole genome shotgun sequence of Actinoplanes durhamensis NBRC 14914.</title>
        <authorList>
            <person name="Komaki H."/>
            <person name="Tamura T."/>
        </authorList>
    </citation>
    <scope>NUCLEOTIDE SEQUENCE [LARGE SCALE GENOMIC DNA]</scope>
    <source>
        <strain evidence="3 4">NBRC 14914</strain>
    </source>
</reference>
<dbReference type="EMBL" id="BOML01000052">
    <property type="protein sequence ID" value="GIE05144.1"/>
    <property type="molecule type" value="Genomic_DNA"/>
</dbReference>
<protein>
    <recommendedName>
        <fullName evidence="2">Novel STAND NTPase 1 domain-containing protein</fullName>
    </recommendedName>
</protein>
<dbReference type="InterPro" id="IPR015943">
    <property type="entry name" value="WD40/YVTN_repeat-like_dom_sf"/>
</dbReference>
<dbReference type="Proteomes" id="UP000637628">
    <property type="component" value="Unassembled WGS sequence"/>
</dbReference>
<dbReference type="PROSITE" id="PS50082">
    <property type="entry name" value="WD_REPEATS_2"/>
    <property type="match status" value="3"/>
</dbReference>
<feature type="repeat" description="WD" evidence="1">
    <location>
        <begin position="706"/>
        <end position="747"/>
    </location>
</feature>
<gene>
    <name evidence="3" type="ORF">Adu01nite_64940</name>
</gene>